<organism evidence="2 3">
    <name type="scientific">Algoriphagus locisalis</name>
    <dbReference type="NCBI Taxonomy" id="305507"/>
    <lineage>
        <taxon>Bacteria</taxon>
        <taxon>Pseudomonadati</taxon>
        <taxon>Bacteroidota</taxon>
        <taxon>Cytophagia</taxon>
        <taxon>Cytophagales</taxon>
        <taxon>Cyclobacteriaceae</taxon>
        <taxon>Algoriphagus</taxon>
    </lineage>
</organism>
<dbReference type="InterPro" id="IPR003607">
    <property type="entry name" value="HD/PDEase_dom"/>
</dbReference>
<dbReference type="STRING" id="305507.SAMN04489724_3410"/>
<evidence type="ECO:0000313" key="2">
    <source>
        <dbReference type="EMBL" id="SFU02661.1"/>
    </source>
</evidence>
<dbReference type="Proteomes" id="UP000199673">
    <property type="component" value="Unassembled WGS sequence"/>
</dbReference>
<sequence length="191" mass="22124">MKGYRTLRNQVLANLEANLPKTLTYHALEHTLDVLNVCNQYIKREKIPYKERYLLRAGAIVHDMGFLKGPANHEEVGAGMAEIILKDLGVDQPDIVVIRGLVMATKIPQNPQNHLQRIICDADLDYLGRKDYPEISQKLFKELKNMNVISTAQQWKDLQINFLKAHHFHTPFAIKNREPKKQFWLKKLLDS</sequence>
<protein>
    <submittedName>
        <fullName evidence="2">HD domain-containing protein</fullName>
    </submittedName>
</protein>
<proteinExistence type="predicted"/>
<evidence type="ECO:0000313" key="3">
    <source>
        <dbReference type="Proteomes" id="UP000199673"/>
    </source>
</evidence>
<keyword evidence="3" id="KW-1185">Reference proteome</keyword>
<dbReference type="RefSeq" id="WP_091695678.1">
    <property type="nucleotide sequence ID" value="NZ_FPBF01000005.1"/>
</dbReference>
<dbReference type="CDD" id="cd00077">
    <property type="entry name" value="HDc"/>
    <property type="match status" value="1"/>
</dbReference>
<dbReference type="Pfam" id="PF01966">
    <property type="entry name" value="HD"/>
    <property type="match status" value="1"/>
</dbReference>
<accession>A0A1I7CTA5</accession>
<dbReference type="EMBL" id="FPBF01000005">
    <property type="protein sequence ID" value="SFU02661.1"/>
    <property type="molecule type" value="Genomic_DNA"/>
</dbReference>
<dbReference type="AlphaFoldDB" id="A0A1I7CTA5"/>
<dbReference type="Gene3D" id="1.10.3210.10">
    <property type="entry name" value="Hypothetical protein af1432"/>
    <property type="match status" value="1"/>
</dbReference>
<evidence type="ECO:0000259" key="1">
    <source>
        <dbReference type="Pfam" id="PF01966"/>
    </source>
</evidence>
<feature type="domain" description="HD" evidence="1">
    <location>
        <begin position="28"/>
        <end position="123"/>
    </location>
</feature>
<name>A0A1I7CTA5_9BACT</name>
<reference evidence="3" key="1">
    <citation type="submission" date="2016-10" db="EMBL/GenBank/DDBJ databases">
        <authorList>
            <person name="Varghese N."/>
            <person name="Submissions S."/>
        </authorList>
    </citation>
    <scope>NUCLEOTIDE SEQUENCE [LARGE SCALE GENOMIC DNA]</scope>
    <source>
        <strain evidence="3">DSM 23445</strain>
    </source>
</reference>
<dbReference type="OrthoDB" id="5728337at2"/>
<dbReference type="InterPro" id="IPR006674">
    <property type="entry name" value="HD_domain"/>
</dbReference>
<dbReference type="SUPFAM" id="SSF109604">
    <property type="entry name" value="HD-domain/PDEase-like"/>
    <property type="match status" value="1"/>
</dbReference>
<gene>
    <name evidence="2" type="ORF">SAMN04489724_3410</name>
</gene>